<accession>A0A2B4RAJ6</accession>
<dbReference type="InterPro" id="IPR011993">
    <property type="entry name" value="PH-like_dom_sf"/>
</dbReference>
<comment type="caution">
    <text evidence="3">The sequence shown here is derived from an EMBL/GenBank/DDBJ whole genome shotgun (WGS) entry which is preliminary data.</text>
</comment>
<dbReference type="GO" id="GO:0031012">
    <property type="term" value="C:extracellular matrix"/>
    <property type="evidence" value="ECO:0007669"/>
    <property type="project" value="TreeGrafter"/>
</dbReference>
<dbReference type="InterPro" id="IPR011009">
    <property type="entry name" value="Kinase-like_dom_sf"/>
</dbReference>
<keyword evidence="4" id="KW-1185">Reference proteome</keyword>
<dbReference type="InterPro" id="IPR008266">
    <property type="entry name" value="Tyr_kinase_AS"/>
</dbReference>
<dbReference type="InterPro" id="IPR036691">
    <property type="entry name" value="Endo/exonu/phosph_ase_sf"/>
</dbReference>
<dbReference type="Gene3D" id="1.10.510.10">
    <property type="entry name" value="Transferase(Phosphotransferase) domain 1"/>
    <property type="match status" value="1"/>
</dbReference>
<evidence type="ECO:0000259" key="2">
    <source>
        <dbReference type="PROSITE" id="PS50011"/>
    </source>
</evidence>
<dbReference type="PANTHER" id="PTHR33395">
    <property type="entry name" value="TRANSCRIPTASE, PUTATIVE-RELATED-RELATED"/>
    <property type="match status" value="1"/>
</dbReference>
<dbReference type="InterPro" id="IPR006020">
    <property type="entry name" value="PTB/PI_dom"/>
</dbReference>
<dbReference type="SMART" id="SM00462">
    <property type="entry name" value="PTB"/>
    <property type="match status" value="1"/>
</dbReference>
<dbReference type="Pfam" id="PF00640">
    <property type="entry name" value="PID"/>
    <property type="match status" value="1"/>
</dbReference>
<dbReference type="InterPro" id="IPR000719">
    <property type="entry name" value="Prot_kinase_dom"/>
</dbReference>
<gene>
    <name evidence="3" type="primary">Dab</name>
    <name evidence="3" type="ORF">AWC38_SpisGene22520</name>
</gene>
<evidence type="ECO:0000313" key="3">
    <source>
        <dbReference type="EMBL" id="PFX13398.1"/>
    </source>
</evidence>
<feature type="domain" description="Protein kinase" evidence="2">
    <location>
        <begin position="464"/>
        <end position="625"/>
    </location>
</feature>
<name>A0A2B4RAJ6_STYPI</name>
<dbReference type="PROSITE" id="PS50011">
    <property type="entry name" value="PROTEIN_KINASE_DOM"/>
    <property type="match status" value="1"/>
</dbReference>
<evidence type="ECO:0000313" key="4">
    <source>
        <dbReference type="Proteomes" id="UP000225706"/>
    </source>
</evidence>
<dbReference type="GO" id="GO:0005524">
    <property type="term" value="F:ATP binding"/>
    <property type="evidence" value="ECO:0007669"/>
    <property type="project" value="InterPro"/>
</dbReference>
<dbReference type="AlphaFoldDB" id="A0A2B4RAJ6"/>
<reference evidence="4" key="1">
    <citation type="journal article" date="2017" name="bioRxiv">
        <title>Comparative analysis of the genomes of Stylophora pistillata and Acropora digitifera provides evidence for extensive differences between species of corals.</title>
        <authorList>
            <person name="Voolstra C.R."/>
            <person name="Li Y."/>
            <person name="Liew Y.J."/>
            <person name="Baumgarten S."/>
            <person name="Zoccola D."/>
            <person name="Flot J.-F."/>
            <person name="Tambutte S."/>
            <person name="Allemand D."/>
            <person name="Aranda M."/>
        </authorList>
    </citation>
    <scope>NUCLEOTIDE SEQUENCE [LARGE SCALE GENOMIC DNA]</scope>
</reference>
<proteinExistence type="predicted"/>
<dbReference type="PROSITE" id="PS00109">
    <property type="entry name" value="PROTEIN_KINASE_TYR"/>
    <property type="match status" value="1"/>
</dbReference>
<dbReference type="Gene3D" id="2.30.29.30">
    <property type="entry name" value="Pleckstrin-homology domain (PH domain)/Phosphotyrosine-binding domain (PTB)"/>
    <property type="match status" value="1"/>
</dbReference>
<dbReference type="SUPFAM" id="SSF56219">
    <property type="entry name" value="DNase I-like"/>
    <property type="match status" value="1"/>
</dbReference>
<feature type="domain" description="PID" evidence="1">
    <location>
        <begin position="433"/>
        <end position="511"/>
    </location>
</feature>
<dbReference type="EMBL" id="LSMT01000987">
    <property type="protein sequence ID" value="PFX13398.1"/>
    <property type="molecule type" value="Genomic_DNA"/>
</dbReference>
<dbReference type="Gene3D" id="3.60.10.10">
    <property type="entry name" value="Endonuclease/exonuclease/phosphatase"/>
    <property type="match status" value="1"/>
</dbReference>
<dbReference type="SUPFAM" id="SSF50729">
    <property type="entry name" value="PH domain-like"/>
    <property type="match status" value="1"/>
</dbReference>
<dbReference type="PROSITE" id="PS01179">
    <property type="entry name" value="PID"/>
    <property type="match status" value="1"/>
</dbReference>
<dbReference type="Pfam" id="PF00069">
    <property type="entry name" value="Pkinase"/>
    <property type="match status" value="1"/>
</dbReference>
<evidence type="ECO:0000259" key="1">
    <source>
        <dbReference type="PROSITE" id="PS01179"/>
    </source>
</evidence>
<dbReference type="Proteomes" id="UP000225706">
    <property type="component" value="Unassembled WGS sequence"/>
</dbReference>
<dbReference type="OrthoDB" id="5988998at2759"/>
<sequence>MPQFTDSFFEDSVNEEILSVMSDDDSIPDSLKWFSGNISSYYKSNINIAHLNINSTQNKLDEVKEMLNRNMFDILFIGKTELNGSYSSSLLYHPGYRIVRRDRKKGAGGLMAFIREDLSAYRRRKLEPESVEEICLDVTDFRKCRFIVCTCYRSEKVNKPAEFISSLSSAIELMFKCCQEIILIGDYNLDMLVNKMKEQGKTKHSRICATAASDGAQMSVDEFTDHPSIKRIAEHFGPASNFDFQLIEAEYVKDILLKLNSRKAVGCDNISQRLLRITTSAIAQQLTCLINYLITSCSWPMVWKCSNVSPIYDNVELTDSLKILGVILDERITFKPYIQVQLKKACAETAAMRKLRKFIPQDVMIRLYKAYVLPHLEYCSPLQLGLSNGLKNKLEDTNCYILRTILGEMGTKGGGAKFNCKAQAKKKKQHKERVTVTVSLEGVRIEDDTTWAMVHMHPVKRISFVYPDPDEKKIFGYVCGQPNHSTGYNFYALKSENAQTTIDAIIEIFDMTANFRYGAELAEKQFPKIHQMFIGATNDDQTPLFVTEFMETSLRALSQQRYLSQEEISVTALDVARGLNHLHQKQPIPILHRDISWENVLLWRKDDQWRTKVSDYGTANLSNRA</sequence>
<protein>
    <submittedName>
        <fullName evidence="3">Protein disabled</fullName>
    </submittedName>
</protein>
<dbReference type="STRING" id="50429.A0A2B4RAJ6"/>
<dbReference type="GO" id="GO:0004672">
    <property type="term" value="F:protein kinase activity"/>
    <property type="evidence" value="ECO:0007669"/>
    <property type="project" value="InterPro"/>
</dbReference>
<dbReference type="SUPFAM" id="SSF56112">
    <property type="entry name" value="Protein kinase-like (PK-like)"/>
    <property type="match status" value="1"/>
</dbReference>
<dbReference type="PANTHER" id="PTHR33395:SF22">
    <property type="entry name" value="REVERSE TRANSCRIPTASE DOMAIN-CONTAINING PROTEIN"/>
    <property type="match status" value="1"/>
</dbReference>
<organism evidence="3 4">
    <name type="scientific">Stylophora pistillata</name>
    <name type="common">Smooth cauliflower coral</name>
    <dbReference type="NCBI Taxonomy" id="50429"/>
    <lineage>
        <taxon>Eukaryota</taxon>
        <taxon>Metazoa</taxon>
        <taxon>Cnidaria</taxon>
        <taxon>Anthozoa</taxon>
        <taxon>Hexacorallia</taxon>
        <taxon>Scleractinia</taxon>
        <taxon>Astrocoeniina</taxon>
        <taxon>Pocilloporidae</taxon>
        <taxon>Stylophora</taxon>
    </lineage>
</organism>